<dbReference type="RefSeq" id="WP_150031408.1">
    <property type="nucleotide sequence ID" value="NZ_VWSH01000001.1"/>
</dbReference>
<evidence type="ECO:0000259" key="3">
    <source>
        <dbReference type="Pfam" id="PF08541"/>
    </source>
</evidence>
<feature type="domain" description="Beta-ketoacyl-[acyl-carrier-protein] synthase III C-terminal" evidence="3">
    <location>
        <begin position="286"/>
        <end position="365"/>
    </location>
</feature>
<accession>A0A5M6CNP0</accession>
<comment type="caution">
    <text evidence="4">The sequence shown here is derived from an EMBL/GenBank/DDBJ whole genome shotgun (WGS) entry which is preliminary data.</text>
</comment>
<evidence type="ECO:0000313" key="4">
    <source>
        <dbReference type="EMBL" id="KAA5536831.1"/>
    </source>
</evidence>
<proteinExistence type="predicted"/>
<dbReference type="PANTHER" id="PTHR34069">
    <property type="entry name" value="3-OXOACYL-[ACYL-CARRIER-PROTEIN] SYNTHASE 3"/>
    <property type="match status" value="1"/>
</dbReference>
<dbReference type="GO" id="GO:0016746">
    <property type="term" value="F:acyltransferase activity"/>
    <property type="evidence" value="ECO:0007669"/>
    <property type="project" value="UniProtKB-KW"/>
</dbReference>
<evidence type="ECO:0000313" key="5">
    <source>
        <dbReference type="Proteomes" id="UP000323632"/>
    </source>
</evidence>
<dbReference type="EMBL" id="VWSH01000001">
    <property type="protein sequence ID" value="KAA5536831.1"/>
    <property type="molecule type" value="Genomic_DNA"/>
</dbReference>
<evidence type="ECO:0000256" key="1">
    <source>
        <dbReference type="ARBA" id="ARBA00022679"/>
    </source>
</evidence>
<dbReference type="Gene3D" id="3.40.47.10">
    <property type="match status" value="2"/>
</dbReference>
<keyword evidence="5" id="KW-1185">Reference proteome</keyword>
<dbReference type="InterPro" id="IPR016039">
    <property type="entry name" value="Thiolase-like"/>
</dbReference>
<dbReference type="Pfam" id="PF08541">
    <property type="entry name" value="ACP_syn_III_C"/>
    <property type="match status" value="1"/>
</dbReference>
<keyword evidence="1" id="KW-0808">Transferase</keyword>
<reference evidence="4 5" key="1">
    <citation type="submission" date="2019-09" db="EMBL/GenBank/DDBJ databases">
        <title>Genome sequence and assembly of Taibaiella sp.</title>
        <authorList>
            <person name="Chhetri G."/>
        </authorList>
    </citation>
    <scope>NUCLEOTIDE SEQUENCE [LARGE SCALE GENOMIC DNA]</scope>
    <source>
        <strain evidence="4 5">KVB11</strain>
    </source>
</reference>
<dbReference type="CDD" id="cd00827">
    <property type="entry name" value="init_cond_enzymes"/>
    <property type="match status" value="1"/>
</dbReference>
<dbReference type="InterPro" id="IPR013747">
    <property type="entry name" value="ACP_syn_III_C"/>
</dbReference>
<name>A0A5M6CNP0_9BACT</name>
<dbReference type="PANTHER" id="PTHR34069:SF2">
    <property type="entry name" value="BETA-KETOACYL-[ACYL-CARRIER-PROTEIN] SYNTHASE III"/>
    <property type="match status" value="1"/>
</dbReference>
<sequence length="383" mass="42613">MTLKHVYINDTSVFFPNEPVANDEMETYLGFINGTPSKSKPVVLRNNGIKRRFYALTKDGKPTHTNAQMTAEAVKLLFKDQPENIKSVDLLSCGTSSPDQMMPSHAVMTHGWLPESNGIEVVSPSGVCCAGMHAFKYAYLAVKTGDATKAVATGSERFSASLISDAFEDEVQKLIQLEENPILSFEKDFLRWMLSDGASAFLMSDKKNETGLSLRVDWIDGVSYANEVEPCMYMGSEKLPDGTLKGYLDFTPQEIMERSILSIKQDVNLLSANIIRLGGIGLKATLDKHGIDSEEIDYFLPHMSSNFFREKIFNGLIENNMNIPYEKWFVNLSQVGNVGAASSYLMVDELFHSGRLKAGDKLLLLVPESSRFSYMYALLTVVD</sequence>
<dbReference type="Proteomes" id="UP000323632">
    <property type="component" value="Unassembled WGS sequence"/>
</dbReference>
<dbReference type="GO" id="GO:0044550">
    <property type="term" value="P:secondary metabolite biosynthetic process"/>
    <property type="evidence" value="ECO:0007669"/>
    <property type="project" value="TreeGrafter"/>
</dbReference>
<dbReference type="SUPFAM" id="SSF53901">
    <property type="entry name" value="Thiolase-like"/>
    <property type="match status" value="1"/>
</dbReference>
<keyword evidence="2" id="KW-0012">Acyltransferase</keyword>
<protein>
    <submittedName>
        <fullName evidence="4">Beta-ketoacyl-ACP synthase III</fullName>
    </submittedName>
</protein>
<dbReference type="NCBIfam" id="NF005293">
    <property type="entry name" value="PRK06816.1"/>
    <property type="match status" value="1"/>
</dbReference>
<evidence type="ECO:0000256" key="2">
    <source>
        <dbReference type="ARBA" id="ARBA00023315"/>
    </source>
</evidence>
<organism evidence="4 5">
    <name type="scientific">Taibaiella lutea</name>
    <dbReference type="NCBI Taxonomy" id="2608001"/>
    <lineage>
        <taxon>Bacteria</taxon>
        <taxon>Pseudomonadati</taxon>
        <taxon>Bacteroidota</taxon>
        <taxon>Chitinophagia</taxon>
        <taxon>Chitinophagales</taxon>
        <taxon>Chitinophagaceae</taxon>
        <taxon>Taibaiella</taxon>
    </lineage>
</organism>
<gene>
    <name evidence="4" type="ORF">F0919_03940</name>
</gene>
<dbReference type="AlphaFoldDB" id="A0A5M6CNP0"/>